<dbReference type="EMBL" id="CAUYUJ010012492">
    <property type="protein sequence ID" value="CAK0834059.1"/>
    <property type="molecule type" value="Genomic_DNA"/>
</dbReference>
<evidence type="ECO:0000256" key="1">
    <source>
        <dbReference type="ARBA" id="ARBA00006484"/>
    </source>
</evidence>
<dbReference type="Pfam" id="PF13561">
    <property type="entry name" value="adh_short_C2"/>
    <property type="match status" value="1"/>
</dbReference>
<dbReference type="PROSITE" id="PS00061">
    <property type="entry name" value="ADH_SHORT"/>
    <property type="match status" value="1"/>
</dbReference>
<dbReference type="PRINTS" id="PR00081">
    <property type="entry name" value="GDHRDH"/>
</dbReference>
<dbReference type="CDD" id="cd05233">
    <property type="entry name" value="SDR_c"/>
    <property type="match status" value="1"/>
</dbReference>
<dbReference type="InterPro" id="IPR002347">
    <property type="entry name" value="SDR_fam"/>
</dbReference>
<proteinExistence type="inferred from homology"/>
<protein>
    <submittedName>
        <fullName evidence="3">Uncharacterized protein</fullName>
    </submittedName>
</protein>
<organism evidence="3 4">
    <name type="scientific">Prorocentrum cordatum</name>
    <dbReference type="NCBI Taxonomy" id="2364126"/>
    <lineage>
        <taxon>Eukaryota</taxon>
        <taxon>Sar</taxon>
        <taxon>Alveolata</taxon>
        <taxon>Dinophyceae</taxon>
        <taxon>Prorocentrales</taxon>
        <taxon>Prorocentraceae</taxon>
        <taxon>Prorocentrum</taxon>
    </lineage>
</organism>
<evidence type="ECO:0000256" key="2">
    <source>
        <dbReference type="ARBA" id="ARBA00023002"/>
    </source>
</evidence>
<comment type="caution">
    <text evidence="3">The sequence shown here is derived from an EMBL/GenBank/DDBJ whole genome shotgun (WGS) entry which is preliminary data.</text>
</comment>
<dbReference type="PANTHER" id="PTHR24321:SF8">
    <property type="entry name" value="ESTRADIOL 17-BETA-DEHYDROGENASE 8-RELATED"/>
    <property type="match status" value="1"/>
</dbReference>
<name>A0ABN9SQB4_9DINO</name>
<dbReference type="Gene3D" id="3.40.50.720">
    <property type="entry name" value="NAD(P)-binding Rossmann-like Domain"/>
    <property type="match status" value="1"/>
</dbReference>
<keyword evidence="2" id="KW-0560">Oxidoreductase</keyword>
<dbReference type="InterPro" id="IPR020904">
    <property type="entry name" value="Sc_DH/Rdtase_CS"/>
</dbReference>
<accession>A0ABN9SQB4</accession>
<dbReference type="PANTHER" id="PTHR24321">
    <property type="entry name" value="DEHYDROGENASES, SHORT CHAIN"/>
    <property type="match status" value="1"/>
</dbReference>
<dbReference type="PRINTS" id="PR00080">
    <property type="entry name" value="SDRFAMILY"/>
</dbReference>
<keyword evidence="4" id="KW-1185">Reference proteome</keyword>
<sequence length="212" mass="22645">MFVQFCWSSKVDALVQQTVATFGSLHHCFNNAGIEGGRAPLHETAPGDFERVMAVNAGGVFNCMRAEIRQMLAQLKLNPVVVGASPKSPKAVDTVGLSIVNTSSTAGLSAMAEFSPYCASKHAVIGLTRCAAREYAPFGIRVNCVCPSTTDTPMVQRFSQSWPDWQDRQNSSFPAGRIGTPEEVAEAVLWLSSPRCPMVCGSCLTIDGALTA</sequence>
<evidence type="ECO:0000313" key="3">
    <source>
        <dbReference type="EMBL" id="CAK0834059.1"/>
    </source>
</evidence>
<dbReference type="Proteomes" id="UP001189429">
    <property type="component" value="Unassembled WGS sequence"/>
</dbReference>
<comment type="similarity">
    <text evidence="1">Belongs to the short-chain dehydrogenases/reductases (SDR) family.</text>
</comment>
<dbReference type="SUPFAM" id="SSF51735">
    <property type="entry name" value="NAD(P)-binding Rossmann-fold domains"/>
    <property type="match status" value="1"/>
</dbReference>
<reference evidence="3" key="1">
    <citation type="submission" date="2023-10" db="EMBL/GenBank/DDBJ databases">
        <authorList>
            <person name="Chen Y."/>
            <person name="Shah S."/>
            <person name="Dougan E. K."/>
            <person name="Thang M."/>
            <person name="Chan C."/>
        </authorList>
    </citation>
    <scope>NUCLEOTIDE SEQUENCE [LARGE SCALE GENOMIC DNA]</scope>
</reference>
<gene>
    <name evidence="3" type="ORF">PCOR1329_LOCUS31578</name>
</gene>
<dbReference type="InterPro" id="IPR036291">
    <property type="entry name" value="NAD(P)-bd_dom_sf"/>
</dbReference>
<evidence type="ECO:0000313" key="4">
    <source>
        <dbReference type="Proteomes" id="UP001189429"/>
    </source>
</evidence>